<feature type="compositionally biased region" description="Acidic residues" evidence="7">
    <location>
        <begin position="273"/>
        <end position="285"/>
    </location>
</feature>
<keyword evidence="2 6" id="KW-0690">Ribosome biogenesis</keyword>
<dbReference type="AlphaFoldDB" id="A0ABD3MWD7"/>
<dbReference type="NCBIfam" id="NF002621">
    <property type="entry name" value="PRK02287.1"/>
    <property type="match status" value="1"/>
</dbReference>
<evidence type="ECO:0000313" key="11">
    <source>
        <dbReference type="Proteomes" id="UP001530400"/>
    </source>
</evidence>
<feature type="binding site" evidence="6">
    <location>
        <position position="66"/>
    </location>
    <ligand>
        <name>S-adenosyl-L-methionine</name>
        <dbReference type="ChEBI" id="CHEBI:59789"/>
    </ligand>
</feature>
<evidence type="ECO:0000256" key="1">
    <source>
        <dbReference type="ARBA" id="ARBA00022490"/>
    </source>
</evidence>
<feature type="binding site" evidence="6">
    <location>
        <position position="142"/>
    </location>
    <ligand>
        <name>S-adenosyl-L-methionine</name>
        <dbReference type="ChEBI" id="CHEBI:59789"/>
    </ligand>
</feature>
<evidence type="ECO:0000259" key="8">
    <source>
        <dbReference type="Pfam" id="PF04034"/>
    </source>
</evidence>
<comment type="caution">
    <text evidence="6">Lacks conserved residue(s) required for the propagation of feature annotation.</text>
</comment>
<protein>
    <recommendedName>
        <fullName evidence="6">18S rRNA aminocarboxypropyltransferase</fullName>
        <ecNumber evidence="6">2.5.1.157</ecNumber>
    </recommendedName>
</protein>
<evidence type="ECO:0000313" key="10">
    <source>
        <dbReference type="EMBL" id="KAL3767126.1"/>
    </source>
</evidence>
<comment type="function">
    <text evidence="6">Aminocarboxypropyltransferase that catalyzes the aminocarboxypropyl transfer on pseudouridine in 18S rRNA. It constitutes the last step in biosynthesis of the hypermodified N1-methyl-N3-(3-amino-3-carboxypropyl) pseudouridine (m1acp3-Psi).</text>
</comment>
<sequence length="312" mass="35295">MARGKRCNPKRSTQSTGTSRHRTENPPIIADHESMMCQPATPDNNPLKGLQLRMWDFAQCDPKRCTGARLERRGVFRKMPLKQPFKGIVLSPNGTVSVSPADRPILQEMASRIDGLSVIDCSWARLAEIPFHQMRAGHHRLLPFLVAANTVNYGKPSKLSCAEAAAATLYICDYVDAAKRVLDEFGWGKEFIRLNEELLELYRTSSDADDVVKRQNEWLEKVEKEGGKAGVGNLLGMKKNKHWLDDDDEDHEDDESEEEVPLFGRGEMGEMPPSDDEYEAYDSDDEPKLDKFGNIIIDDGQEEQEQGKEEER</sequence>
<dbReference type="PANTHER" id="PTHR20426">
    <property type="entry name" value="RIBOSOME BIOGENESIS PROTEIN TSR3 HOMOLOG"/>
    <property type="match status" value="1"/>
</dbReference>
<dbReference type="Proteomes" id="UP001530400">
    <property type="component" value="Unassembled WGS sequence"/>
</dbReference>
<keyword evidence="5 6" id="KW-0949">S-adenosyl-L-methionine</keyword>
<dbReference type="GO" id="GO:0000455">
    <property type="term" value="P:enzyme-directed rRNA pseudouridine synthesis"/>
    <property type="evidence" value="ECO:0007669"/>
    <property type="project" value="UniProtKB-UniRule"/>
</dbReference>
<reference evidence="10 11" key="1">
    <citation type="submission" date="2024-10" db="EMBL/GenBank/DDBJ databases">
        <title>Updated reference genomes for cyclostephanoid diatoms.</title>
        <authorList>
            <person name="Roberts W.R."/>
            <person name="Alverson A.J."/>
        </authorList>
    </citation>
    <scope>NUCLEOTIDE SEQUENCE [LARGE SCALE GENOMIC DNA]</scope>
    <source>
        <strain evidence="10 11">AJA010-31</strain>
    </source>
</reference>
<dbReference type="Pfam" id="PF04034">
    <property type="entry name" value="Ribo_biogen_C"/>
    <property type="match status" value="1"/>
</dbReference>
<accession>A0ABD3MWD7</accession>
<dbReference type="InterPro" id="IPR007177">
    <property type="entry name" value="Tsr3_C"/>
</dbReference>
<dbReference type="InterPro" id="IPR022968">
    <property type="entry name" value="Tsr3-like"/>
</dbReference>
<comment type="catalytic activity">
    <reaction evidence="6">
        <text>an N(1)-methylpseudouridine in rRNA + S-adenosyl-L-methionine = N(1)-methyl-N(3)-[(3S)-3-amino-3-carboxypropyl]pseudouridine in rRNA + S-methyl-5'-thioadenosine + H(+)</text>
        <dbReference type="Rhea" id="RHEA:63296"/>
        <dbReference type="Rhea" id="RHEA-COMP:11634"/>
        <dbReference type="Rhea" id="RHEA-COMP:16310"/>
        <dbReference type="ChEBI" id="CHEBI:15378"/>
        <dbReference type="ChEBI" id="CHEBI:17509"/>
        <dbReference type="ChEBI" id="CHEBI:59789"/>
        <dbReference type="ChEBI" id="CHEBI:74890"/>
        <dbReference type="ChEBI" id="CHEBI:146234"/>
        <dbReference type="EC" id="2.5.1.157"/>
    </reaction>
</comment>
<dbReference type="HAMAP" id="MF_01116">
    <property type="entry name" value="TSR3"/>
    <property type="match status" value="1"/>
</dbReference>
<dbReference type="InterPro" id="IPR007209">
    <property type="entry name" value="RNaseL-inhib-like_metal-bd_dom"/>
</dbReference>
<feature type="domain" description="16S/18S rRNA aminocarboxypropyltransferase Tsr3 C-terminal" evidence="8">
    <location>
        <begin position="88"/>
        <end position="219"/>
    </location>
</feature>
<feature type="region of interest" description="Disordered" evidence="7">
    <location>
        <begin position="243"/>
        <end position="312"/>
    </location>
</feature>
<gene>
    <name evidence="10" type="ORF">ACHAWO_003350</name>
</gene>
<evidence type="ECO:0000256" key="3">
    <source>
        <dbReference type="ARBA" id="ARBA00022552"/>
    </source>
</evidence>
<dbReference type="GO" id="GO:1904047">
    <property type="term" value="F:S-adenosyl-L-methionine binding"/>
    <property type="evidence" value="ECO:0007669"/>
    <property type="project" value="UniProtKB-UniRule"/>
</dbReference>
<dbReference type="GO" id="GO:0106388">
    <property type="term" value="F:rRNA small subunit aminocarboxypropyltransferase activity"/>
    <property type="evidence" value="ECO:0007669"/>
    <property type="project" value="UniProtKB-EC"/>
</dbReference>
<evidence type="ECO:0000256" key="5">
    <source>
        <dbReference type="ARBA" id="ARBA00022691"/>
    </source>
</evidence>
<keyword evidence="1" id="KW-0963">Cytoplasm</keyword>
<dbReference type="PANTHER" id="PTHR20426:SF0">
    <property type="entry name" value="18S RRNA AMINOCARBOXYPROPYLTRANSFERASE"/>
    <property type="match status" value="1"/>
</dbReference>
<feature type="binding site" evidence="6">
    <location>
        <position position="119"/>
    </location>
    <ligand>
        <name>S-adenosyl-L-methionine</name>
        <dbReference type="ChEBI" id="CHEBI:59789"/>
    </ligand>
</feature>
<keyword evidence="4 6" id="KW-0808">Transferase</keyword>
<feature type="compositionally biased region" description="Acidic residues" evidence="7">
    <location>
        <begin position="245"/>
        <end position="260"/>
    </location>
</feature>
<keyword evidence="3 6" id="KW-0698">rRNA processing</keyword>
<comment type="caution">
    <text evidence="10">The sequence shown here is derived from an EMBL/GenBank/DDBJ whole genome shotgun (WGS) entry which is preliminary data.</text>
</comment>
<organism evidence="10 11">
    <name type="scientific">Cyclotella atomus</name>
    <dbReference type="NCBI Taxonomy" id="382360"/>
    <lineage>
        <taxon>Eukaryota</taxon>
        <taxon>Sar</taxon>
        <taxon>Stramenopiles</taxon>
        <taxon>Ochrophyta</taxon>
        <taxon>Bacillariophyta</taxon>
        <taxon>Coscinodiscophyceae</taxon>
        <taxon>Thalassiosirophycidae</taxon>
        <taxon>Stephanodiscales</taxon>
        <taxon>Stephanodiscaceae</taxon>
        <taxon>Cyclotella</taxon>
    </lineage>
</organism>
<feature type="region of interest" description="Disordered" evidence="7">
    <location>
        <begin position="1"/>
        <end position="26"/>
    </location>
</feature>
<evidence type="ECO:0000256" key="7">
    <source>
        <dbReference type="SAM" id="MobiDB-lite"/>
    </source>
</evidence>
<dbReference type="EC" id="2.5.1.157" evidence="6"/>
<proteinExistence type="inferred from homology"/>
<name>A0ABD3MWD7_9STRA</name>
<dbReference type="Pfam" id="PF04068">
    <property type="entry name" value="Fer4_RLI"/>
    <property type="match status" value="1"/>
</dbReference>
<evidence type="ECO:0000256" key="6">
    <source>
        <dbReference type="HAMAP-Rule" id="MF_03146"/>
    </source>
</evidence>
<evidence type="ECO:0000259" key="9">
    <source>
        <dbReference type="Pfam" id="PF04068"/>
    </source>
</evidence>
<evidence type="ECO:0000256" key="4">
    <source>
        <dbReference type="ARBA" id="ARBA00022679"/>
    </source>
</evidence>
<evidence type="ECO:0000256" key="2">
    <source>
        <dbReference type="ARBA" id="ARBA00022517"/>
    </source>
</evidence>
<comment type="similarity">
    <text evidence="6">Belongs to the TDD superfamily. TSR3 family.</text>
</comment>
<dbReference type="EMBL" id="JALLPJ020001372">
    <property type="protein sequence ID" value="KAL3767126.1"/>
    <property type="molecule type" value="Genomic_DNA"/>
</dbReference>
<feature type="domain" description="RNase L inhibitor RLI-like possible metal-binding" evidence="9">
    <location>
        <begin position="53"/>
        <end position="73"/>
    </location>
</feature>
<keyword evidence="11" id="KW-1185">Reference proteome</keyword>